<reference evidence="3 4" key="1">
    <citation type="journal article" name="Sci. Rep.">
        <title>Telomere-to-telomere assembled and centromere annotated genomes of the two main subspecies of the button mushroom Agaricus bisporus reveal especially polymorphic chromosome ends.</title>
        <authorList>
            <person name="Sonnenberg A.S.M."/>
            <person name="Sedaghat-Telgerd N."/>
            <person name="Lavrijssen B."/>
            <person name="Ohm R.A."/>
            <person name="Hendrickx P.M."/>
            <person name="Scholtmeijer K."/>
            <person name="Baars J.J.P."/>
            <person name="van Peer A."/>
        </authorList>
    </citation>
    <scope>NUCLEOTIDE SEQUENCE [LARGE SCALE GENOMIC DNA]</scope>
    <source>
        <strain evidence="3 4">H119_p4</strain>
    </source>
</reference>
<evidence type="ECO:0000313" key="3">
    <source>
        <dbReference type="EMBL" id="KAF7770502.1"/>
    </source>
</evidence>
<feature type="compositionally biased region" description="Polar residues" evidence="1">
    <location>
        <begin position="127"/>
        <end position="143"/>
    </location>
</feature>
<feature type="compositionally biased region" description="Basic and acidic residues" evidence="1">
    <location>
        <begin position="183"/>
        <end position="200"/>
    </location>
</feature>
<dbReference type="Proteomes" id="UP000629468">
    <property type="component" value="Unassembled WGS sequence"/>
</dbReference>
<organism evidence="3 4">
    <name type="scientific">Agaricus bisporus var. burnettii</name>
    <dbReference type="NCBI Taxonomy" id="192524"/>
    <lineage>
        <taxon>Eukaryota</taxon>
        <taxon>Fungi</taxon>
        <taxon>Dikarya</taxon>
        <taxon>Basidiomycota</taxon>
        <taxon>Agaricomycotina</taxon>
        <taxon>Agaricomycetes</taxon>
        <taxon>Agaricomycetidae</taxon>
        <taxon>Agaricales</taxon>
        <taxon>Agaricineae</taxon>
        <taxon>Agaricaceae</taxon>
        <taxon>Agaricus</taxon>
    </lineage>
</organism>
<comment type="caution">
    <text evidence="3">The sequence shown here is derived from an EMBL/GenBank/DDBJ whole genome shotgun (WGS) entry which is preliminary data.</text>
</comment>
<accession>A0A8H7C8I5</accession>
<dbReference type="PRINTS" id="PR00625">
    <property type="entry name" value="JDOMAIN"/>
</dbReference>
<dbReference type="InterPro" id="IPR036869">
    <property type="entry name" value="J_dom_sf"/>
</dbReference>
<gene>
    <name evidence="3" type="ORF">Agabi119p4_6476</name>
</gene>
<dbReference type="PROSITE" id="PS00636">
    <property type="entry name" value="DNAJ_1"/>
    <property type="match status" value="1"/>
</dbReference>
<dbReference type="InterPro" id="IPR018253">
    <property type="entry name" value="DnaJ_domain_CS"/>
</dbReference>
<dbReference type="SUPFAM" id="SSF46565">
    <property type="entry name" value="Chaperone J-domain"/>
    <property type="match status" value="1"/>
</dbReference>
<dbReference type="EMBL" id="JABXXO010000009">
    <property type="protein sequence ID" value="KAF7770502.1"/>
    <property type="molecule type" value="Genomic_DNA"/>
</dbReference>
<evidence type="ECO:0000259" key="2">
    <source>
        <dbReference type="PROSITE" id="PS50076"/>
    </source>
</evidence>
<dbReference type="PROSITE" id="PS50076">
    <property type="entry name" value="DNAJ_2"/>
    <property type="match status" value="1"/>
</dbReference>
<dbReference type="Pfam" id="PF00226">
    <property type="entry name" value="DnaJ"/>
    <property type="match status" value="1"/>
</dbReference>
<feature type="domain" description="J" evidence="2">
    <location>
        <begin position="6"/>
        <end position="77"/>
    </location>
</feature>
<dbReference type="InterPro" id="IPR001623">
    <property type="entry name" value="DnaJ_domain"/>
</dbReference>
<dbReference type="SMART" id="SM00271">
    <property type="entry name" value="DnaJ"/>
    <property type="match status" value="1"/>
</dbReference>
<protein>
    <recommendedName>
        <fullName evidence="2">J domain-containing protein</fullName>
    </recommendedName>
</protein>
<dbReference type="InterPro" id="IPR050817">
    <property type="entry name" value="DjlA_DnaK_co-chaperone"/>
</dbReference>
<dbReference type="PANTHER" id="PTHR24074">
    <property type="entry name" value="CO-CHAPERONE PROTEIN DJLA"/>
    <property type="match status" value="1"/>
</dbReference>
<dbReference type="CDD" id="cd06257">
    <property type="entry name" value="DnaJ"/>
    <property type="match status" value="1"/>
</dbReference>
<dbReference type="AlphaFoldDB" id="A0A8H7C8I5"/>
<sequence>MPPYKSLYDTLGVDKSASSDEVRKAYRKKVLQTHPDRLGLHLSAADRRAAETQFHLIQNAFETLSDPHRRKAYDAWGNKADPQVSKEELTKRRAERDAWASRLAEGSPNAQSSTSNSRPSTYAPPETRNNQFPPTPQATSSSEIRNKPSPIVRREATGPLSDEEEDLIAEMLQEIRAQLPPEYEERRRKALQKKAERETADMSSRTVPV</sequence>
<name>A0A8H7C8I5_AGABI</name>
<feature type="region of interest" description="Disordered" evidence="1">
    <location>
        <begin position="179"/>
        <end position="209"/>
    </location>
</feature>
<feature type="compositionally biased region" description="Basic and acidic residues" evidence="1">
    <location>
        <begin position="84"/>
        <end position="99"/>
    </location>
</feature>
<feature type="compositionally biased region" description="Polar residues" evidence="1">
    <location>
        <begin position="108"/>
        <end position="120"/>
    </location>
</feature>
<proteinExistence type="predicted"/>
<evidence type="ECO:0000313" key="4">
    <source>
        <dbReference type="Proteomes" id="UP000629468"/>
    </source>
</evidence>
<feature type="region of interest" description="Disordered" evidence="1">
    <location>
        <begin position="72"/>
        <end position="164"/>
    </location>
</feature>
<dbReference type="Gene3D" id="1.10.287.110">
    <property type="entry name" value="DnaJ domain"/>
    <property type="match status" value="1"/>
</dbReference>
<evidence type="ECO:0000256" key="1">
    <source>
        <dbReference type="SAM" id="MobiDB-lite"/>
    </source>
</evidence>